<comment type="caution">
    <text evidence="10">The sequence shown here is derived from an EMBL/GenBank/DDBJ whole genome shotgun (WGS) entry which is preliminary data.</text>
</comment>
<keyword evidence="4" id="KW-0479">Metal-binding</keyword>
<evidence type="ECO:0000256" key="7">
    <source>
        <dbReference type="ARBA" id="ARBA00022833"/>
    </source>
</evidence>
<dbReference type="PANTHER" id="PTHR13182">
    <property type="entry name" value="ZINC FINGER PROTEIN 622"/>
    <property type="match status" value="1"/>
</dbReference>
<dbReference type="InterPro" id="IPR022755">
    <property type="entry name" value="Znf_C2H2_jaz"/>
</dbReference>
<evidence type="ECO:0000256" key="5">
    <source>
        <dbReference type="ARBA" id="ARBA00022737"/>
    </source>
</evidence>
<comment type="similarity">
    <text evidence="8">Belongs to the REI1 family.</text>
</comment>
<accession>A0ABD1F3Q4</accession>
<dbReference type="Gene3D" id="3.30.160.60">
    <property type="entry name" value="Classic Zinc Finger"/>
    <property type="match status" value="1"/>
</dbReference>
<evidence type="ECO:0000256" key="6">
    <source>
        <dbReference type="ARBA" id="ARBA00022771"/>
    </source>
</evidence>
<dbReference type="PROSITE" id="PS00028">
    <property type="entry name" value="ZINC_FINGER_C2H2_1"/>
    <property type="match status" value="1"/>
</dbReference>
<dbReference type="InterPro" id="IPR040025">
    <property type="entry name" value="Znf622/Rei1/Reh1"/>
</dbReference>
<gene>
    <name evidence="10" type="ORF">ABEB36_005925</name>
</gene>
<dbReference type="Pfam" id="PF12756">
    <property type="entry name" value="zf-C2H2_2"/>
    <property type="match status" value="1"/>
</dbReference>
<keyword evidence="7" id="KW-0862">Zinc</keyword>
<dbReference type="GO" id="GO:0042273">
    <property type="term" value="P:ribosomal large subunit biogenesis"/>
    <property type="evidence" value="ECO:0007669"/>
    <property type="project" value="UniProtKB-ARBA"/>
</dbReference>
<keyword evidence="11" id="KW-1185">Reference proteome</keyword>
<dbReference type="PANTHER" id="PTHR13182:SF8">
    <property type="entry name" value="CYTOPLASMIC 60S SUBUNIT BIOGENESIS FACTOR ZNF622"/>
    <property type="match status" value="1"/>
</dbReference>
<dbReference type="SMART" id="SM00355">
    <property type="entry name" value="ZnF_C2H2"/>
    <property type="match status" value="4"/>
</dbReference>
<keyword evidence="6" id="KW-0863">Zinc-finger</keyword>
<dbReference type="InterPro" id="IPR013087">
    <property type="entry name" value="Znf_C2H2_type"/>
</dbReference>
<dbReference type="InterPro" id="IPR003604">
    <property type="entry name" value="Matrin/U1-like-C_Znf_C2H2"/>
</dbReference>
<proteinExistence type="inferred from homology"/>
<keyword evidence="3" id="KW-0690">Ribosome biogenesis</keyword>
<dbReference type="Pfam" id="PF12171">
    <property type="entry name" value="zf-C2H2_jaz"/>
    <property type="match status" value="1"/>
</dbReference>
<evidence type="ECO:0000259" key="9">
    <source>
        <dbReference type="PROSITE" id="PS00028"/>
    </source>
</evidence>
<dbReference type="InterPro" id="IPR036236">
    <property type="entry name" value="Znf_C2H2_sf"/>
</dbReference>
<evidence type="ECO:0000313" key="11">
    <source>
        <dbReference type="Proteomes" id="UP001566132"/>
    </source>
</evidence>
<evidence type="ECO:0000313" key="10">
    <source>
        <dbReference type="EMBL" id="KAL1506594.1"/>
    </source>
</evidence>
<dbReference type="GO" id="GO:0005737">
    <property type="term" value="C:cytoplasm"/>
    <property type="evidence" value="ECO:0007669"/>
    <property type="project" value="UniProtKB-SubCell"/>
</dbReference>
<evidence type="ECO:0000256" key="3">
    <source>
        <dbReference type="ARBA" id="ARBA00022517"/>
    </source>
</evidence>
<dbReference type="Proteomes" id="UP001566132">
    <property type="component" value="Unassembled WGS sequence"/>
</dbReference>
<protein>
    <recommendedName>
        <fullName evidence="9">C2H2-type domain-containing protein</fullName>
    </recommendedName>
</protein>
<keyword evidence="2" id="KW-0963">Cytoplasm</keyword>
<dbReference type="EMBL" id="JBDJPC010000004">
    <property type="protein sequence ID" value="KAL1506594.1"/>
    <property type="molecule type" value="Genomic_DNA"/>
</dbReference>
<dbReference type="AlphaFoldDB" id="A0ABD1F3Q4"/>
<dbReference type="InterPro" id="IPR041661">
    <property type="entry name" value="ZN622/Rei1/Reh1_Znf-C2H2"/>
</dbReference>
<keyword evidence="5" id="KW-0677">Repeat</keyword>
<evidence type="ECO:0000256" key="2">
    <source>
        <dbReference type="ARBA" id="ARBA00022490"/>
    </source>
</evidence>
<sequence length="370" mass="42824">MSQIPASFTCISCRVSFQDSKLQKFHYQSDWHRYNLKRKVAELPPVTSEEFQRRVLNQRNVDDLSKQNSQVYCKVCRKSFGNSKAFDNHVNSKKHKEKEKTFTGDEIKTASVPSQKSTEIQDDNISFVNSEEDSDEWDDEDDNPIDNNDCLFCSNHSRSFLENLEHMTIKHSFFISDIEFCTDVEGLLRYLGEKIFKGYMCLWCNEKGKTFYSADAAKAHMVDKGHCKMIYEGLALAEYSMFYDYSSSYPDANKDDTNPDEEVTVPELDGSDYKLVLPSGVTIGHRSLMRYYKQSLNPNRTVSIVKKGDRKLHSVLASYRALGWSASDQDAAARRARDIHYLKRMHSKYMTKLGVKNNKLQKHFRAQVNF</sequence>
<dbReference type="SUPFAM" id="SSF57667">
    <property type="entry name" value="beta-beta-alpha zinc fingers"/>
    <property type="match status" value="3"/>
</dbReference>
<name>A0ABD1F3Q4_HYPHA</name>
<evidence type="ECO:0000256" key="8">
    <source>
        <dbReference type="ARBA" id="ARBA00034126"/>
    </source>
</evidence>
<organism evidence="10 11">
    <name type="scientific">Hypothenemus hampei</name>
    <name type="common">Coffee berry borer</name>
    <dbReference type="NCBI Taxonomy" id="57062"/>
    <lineage>
        <taxon>Eukaryota</taxon>
        <taxon>Metazoa</taxon>
        <taxon>Ecdysozoa</taxon>
        <taxon>Arthropoda</taxon>
        <taxon>Hexapoda</taxon>
        <taxon>Insecta</taxon>
        <taxon>Pterygota</taxon>
        <taxon>Neoptera</taxon>
        <taxon>Endopterygota</taxon>
        <taxon>Coleoptera</taxon>
        <taxon>Polyphaga</taxon>
        <taxon>Cucujiformia</taxon>
        <taxon>Curculionidae</taxon>
        <taxon>Scolytinae</taxon>
        <taxon>Hypothenemus</taxon>
    </lineage>
</organism>
<reference evidence="10 11" key="1">
    <citation type="submission" date="2024-05" db="EMBL/GenBank/DDBJ databases">
        <title>Genetic variation in Jamaican populations of the coffee berry borer (Hypothenemus hampei).</title>
        <authorList>
            <person name="Errbii M."/>
            <person name="Myrie A."/>
        </authorList>
    </citation>
    <scope>NUCLEOTIDE SEQUENCE [LARGE SCALE GENOMIC DNA]</scope>
    <source>
        <strain evidence="10">JA-Hopewell-2020-01-JO</strain>
        <tissue evidence="10">Whole body</tissue>
    </source>
</reference>
<evidence type="ECO:0000256" key="1">
    <source>
        <dbReference type="ARBA" id="ARBA00004496"/>
    </source>
</evidence>
<feature type="domain" description="C2H2-type" evidence="9">
    <location>
        <begin position="73"/>
        <end position="95"/>
    </location>
</feature>
<dbReference type="GO" id="GO:0008270">
    <property type="term" value="F:zinc ion binding"/>
    <property type="evidence" value="ECO:0007669"/>
    <property type="project" value="UniProtKB-KW"/>
</dbReference>
<dbReference type="SMART" id="SM00451">
    <property type="entry name" value="ZnF_U1"/>
    <property type="match status" value="2"/>
</dbReference>
<comment type="subcellular location">
    <subcellularLocation>
        <location evidence="1">Cytoplasm</location>
    </subcellularLocation>
</comment>
<evidence type="ECO:0000256" key="4">
    <source>
        <dbReference type="ARBA" id="ARBA00022723"/>
    </source>
</evidence>